<comment type="caution">
    <text evidence="3">The sequence shown here is derived from an EMBL/GenBank/DDBJ whole genome shotgun (WGS) entry which is preliminary data.</text>
</comment>
<accession>A0A1Y2DL51</accession>
<feature type="signal peptide" evidence="2">
    <location>
        <begin position="1"/>
        <end position="24"/>
    </location>
</feature>
<feature type="region of interest" description="Disordered" evidence="1">
    <location>
        <begin position="127"/>
        <end position="148"/>
    </location>
</feature>
<name>A0A1Y2DL51_9PEZI</name>
<evidence type="ECO:0000313" key="3">
    <source>
        <dbReference type="EMBL" id="ORY60010.1"/>
    </source>
</evidence>
<dbReference type="RefSeq" id="XP_040712444.1">
    <property type="nucleotide sequence ID" value="XM_040864242.1"/>
</dbReference>
<feature type="region of interest" description="Disordered" evidence="1">
    <location>
        <begin position="53"/>
        <end position="77"/>
    </location>
</feature>
<keyword evidence="4" id="KW-1185">Reference proteome</keyword>
<organism evidence="3 4">
    <name type="scientific">Pseudomassariella vexata</name>
    <dbReference type="NCBI Taxonomy" id="1141098"/>
    <lineage>
        <taxon>Eukaryota</taxon>
        <taxon>Fungi</taxon>
        <taxon>Dikarya</taxon>
        <taxon>Ascomycota</taxon>
        <taxon>Pezizomycotina</taxon>
        <taxon>Sordariomycetes</taxon>
        <taxon>Xylariomycetidae</taxon>
        <taxon>Amphisphaeriales</taxon>
        <taxon>Pseudomassariaceae</taxon>
        <taxon>Pseudomassariella</taxon>
    </lineage>
</organism>
<protein>
    <submittedName>
        <fullName evidence="3">Uncharacterized protein</fullName>
    </submittedName>
</protein>
<dbReference type="GeneID" id="63780454"/>
<gene>
    <name evidence="3" type="ORF">BCR38DRAFT_488202</name>
</gene>
<sequence length="148" mass="15269">MTFFDRILLLLTFATLTITSWTQAAAIGNKYAVANTKRVTIEGEGIVVQPLTGGQTAEVGPGGKNITTTTPTEEPTSQTINLGGIPVQVSGEDITLNGKPLETGPKNTTESEDTLEVAGSDIVVNGKPLDEPGTGNTTDPGLTITIGS</sequence>
<dbReference type="AlphaFoldDB" id="A0A1Y2DL51"/>
<feature type="region of interest" description="Disordered" evidence="1">
    <location>
        <begin position="92"/>
        <end position="111"/>
    </location>
</feature>
<dbReference type="InParanoid" id="A0A1Y2DL51"/>
<dbReference type="EMBL" id="MCFJ01000012">
    <property type="protein sequence ID" value="ORY60010.1"/>
    <property type="molecule type" value="Genomic_DNA"/>
</dbReference>
<dbReference type="Proteomes" id="UP000193689">
    <property type="component" value="Unassembled WGS sequence"/>
</dbReference>
<reference evidence="3 4" key="1">
    <citation type="submission" date="2016-07" db="EMBL/GenBank/DDBJ databases">
        <title>Pervasive Adenine N6-methylation of Active Genes in Fungi.</title>
        <authorList>
            <consortium name="DOE Joint Genome Institute"/>
            <person name="Mondo S.J."/>
            <person name="Dannebaum R.O."/>
            <person name="Kuo R.C."/>
            <person name="Labutti K."/>
            <person name="Haridas S."/>
            <person name="Kuo A."/>
            <person name="Salamov A."/>
            <person name="Ahrendt S.R."/>
            <person name="Lipzen A."/>
            <person name="Sullivan W."/>
            <person name="Andreopoulos W.B."/>
            <person name="Clum A."/>
            <person name="Lindquist E."/>
            <person name="Daum C."/>
            <person name="Ramamoorthy G.K."/>
            <person name="Gryganskyi A."/>
            <person name="Culley D."/>
            <person name="Magnuson J.K."/>
            <person name="James T.Y."/>
            <person name="O'Malley M.A."/>
            <person name="Stajich J.E."/>
            <person name="Spatafora J.W."/>
            <person name="Visel A."/>
            <person name="Grigoriev I.V."/>
        </authorList>
    </citation>
    <scope>NUCLEOTIDE SEQUENCE [LARGE SCALE GENOMIC DNA]</scope>
    <source>
        <strain evidence="3 4">CBS 129021</strain>
    </source>
</reference>
<feature type="compositionally biased region" description="Polar residues" evidence="1">
    <location>
        <begin position="134"/>
        <end position="148"/>
    </location>
</feature>
<keyword evidence="2" id="KW-0732">Signal</keyword>
<proteinExistence type="predicted"/>
<feature type="compositionally biased region" description="Low complexity" evidence="1">
    <location>
        <begin position="67"/>
        <end position="76"/>
    </location>
</feature>
<evidence type="ECO:0000256" key="1">
    <source>
        <dbReference type="SAM" id="MobiDB-lite"/>
    </source>
</evidence>
<evidence type="ECO:0000256" key="2">
    <source>
        <dbReference type="SAM" id="SignalP"/>
    </source>
</evidence>
<evidence type="ECO:0000313" key="4">
    <source>
        <dbReference type="Proteomes" id="UP000193689"/>
    </source>
</evidence>
<feature type="chain" id="PRO_5012305184" evidence="2">
    <location>
        <begin position="25"/>
        <end position="148"/>
    </location>
</feature>